<evidence type="ECO:0000259" key="1">
    <source>
        <dbReference type="PROSITE" id="PS50268"/>
    </source>
</evidence>
<dbReference type="InterPro" id="IPR002126">
    <property type="entry name" value="Cadherin-like_dom"/>
</dbReference>
<dbReference type="Gene3D" id="2.60.40.60">
    <property type="entry name" value="Cadherins"/>
    <property type="match status" value="2"/>
</dbReference>
<protein>
    <recommendedName>
        <fullName evidence="1">Cadherin domain-containing protein</fullName>
    </recommendedName>
</protein>
<reference evidence="3" key="1">
    <citation type="journal article" date="2019" name="Microbiol. Resour. Announc.">
        <title>Complete Genome Sequence of Halomonas olivaria, a Moderately Halophilic Bacterium Isolated from Olive Processing Effluents, Obtained by Nanopore Sequencing.</title>
        <authorList>
            <person name="Nagata S."/>
            <person name="Ii K.M."/>
            <person name="Tsukimi T."/>
            <person name="Miura M.C."/>
            <person name="Galipon J."/>
            <person name="Arakawa K."/>
        </authorList>
    </citation>
    <scope>NUCLEOTIDE SEQUENCE [LARGE SCALE GENOMIC DNA]</scope>
    <source>
        <strain evidence="3">TYRC17</strain>
    </source>
</reference>
<evidence type="ECO:0000313" key="2">
    <source>
        <dbReference type="EMBL" id="BBI48172.1"/>
    </source>
</evidence>
<dbReference type="PROSITE" id="PS50268">
    <property type="entry name" value="CADHERIN_2"/>
    <property type="match status" value="2"/>
</dbReference>
<dbReference type="Pfam" id="PF00028">
    <property type="entry name" value="Cadherin"/>
    <property type="match status" value="1"/>
</dbReference>
<proteinExistence type="predicted"/>
<accession>A0ABN5WQF6</accession>
<dbReference type="Proteomes" id="UP000289555">
    <property type="component" value="Chromosome"/>
</dbReference>
<gene>
    <name evidence="2" type="ORF">HORIV_05930</name>
</gene>
<evidence type="ECO:0000313" key="3">
    <source>
        <dbReference type="Proteomes" id="UP000289555"/>
    </source>
</evidence>
<dbReference type="SUPFAM" id="SSF49313">
    <property type="entry name" value="Cadherin-like"/>
    <property type="match status" value="2"/>
</dbReference>
<feature type="domain" description="Cadherin" evidence="1">
    <location>
        <begin position="97"/>
        <end position="194"/>
    </location>
</feature>
<name>A0ABN5WQF6_9GAMM</name>
<feature type="domain" description="Cadherin" evidence="1">
    <location>
        <begin position="1"/>
        <end position="119"/>
    </location>
</feature>
<organism evidence="2 3">
    <name type="scientific">Vreelandella olivaria</name>
    <dbReference type="NCBI Taxonomy" id="390919"/>
    <lineage>
        <taxon>Bacteria</taxon>
        <taxon>Pseudomonadati</taxon>
        <taxon>Pseudomonadota</taxon>
        <taxon>Gammaproteobacteria</taxon>
        <taxon>Oceanospirillales</taxon>
        <taxon>Halomonadaceae</taxon>
        <taxon>Vreelandella</taxon>
    </lineage>
</organism>
<dbReference type="CDD" id="cd11304">
    <property type="entry name" value="Cadherin_repeat"/>
    <property type="match status" value="1"/>
</dbReference>
<sequence length="277" mass="29743">MANLVIDDADGDSLTVTLSGADAALFTYDEVSGELAFVNPPDAELAADSNEDGVYELTVTVSDGEDSVSQDTLITVADLNESIVIDQTAYSIDENLTEIGAIPVVDEDGATTGLSAPVFAITGGVDAPLFTIDETTGVLSFTSARDFELPVDDDEDGVYEVEVTVTDGDLTDVQTLEVTVNDVDEDEDPLAPITLQGEGGERHRCRWHRPGAVTRVVDTDNPDDFGNFRRARSATPTWTSAPTRAIRSRSISTHPQRVPTRRRFVMLTAPPHLGRST</sequence>
<keyword evidence="3" id="KW-1185">Reference proteome</keyword>
<dbReference type="EMBL" id="AP019416">
    <property type="protein sequence ID" value="BBI48172.1"/>
    <property type="molecule type" value="Genomic_DNA"/>
</dbReference>
<dbReference type="InterPro" id="IPR015919">
    <property type="entry name" value="Cadherin-like_sf"/>
</dbReference>
<dbReference type="SMART" id="SM00112">
    <property type="entry name" value="CA"/>
    <property type="match status" value="2"/>
</dbReference>